<accession>A0AAV8Z407</accession>
<feature type="non-terminal residue" evidence="2">
    <location>
        <position position="172"/>
    </location>
</feature>
<evidence type="ECO:0000259" key="1">
    <source>
        <dbReference type="PROSITE" id="PS51910"/>
    </source>
</evidence>
<evidence type="ECO:0000313" key="2">
    <source>
        <dbReference type="EMBL" id="KAJ8958420.1"/>
    </source>
</evidence>
<dbReference type="EMBL" id="JAPWTK010000017">
    <property type="protein sequence ID" value="KAJ8958420.1"/>
    <property type="molecule type" value="Genomic_DNA"/>
</dbReference>
<dbReference type="GO" id="GO:0004568">
    <property type="term" value="F:chitinase activity"/>
    <property type="evidence" value="ECO:0007669"/>
    <property type="project" value="TreeGrafter"/>
</dbReference>
<protein>
    <recommendedName>
        <fullName evidence="1">GH18 domain-containing protein</fullName>
    </recommendedName>
</protein>
<reference evidence="2" key="1">
    <citation type="journal article" date="2023" name="Insect Mol. Biol.">
        <title>Genome sequencing provides insights into the evolution of gene families encoding plant cell wall-degrading enzymes in longhorned beetles.</title>
        <authorList>
            <person name="Shin N.R."/>
            <person name="Okamura Y."/>
            <person name="Kirsch R."/>
            <person name="Pauchet Y."/>
        </authorList>
    </citation>
    <scope>NUCLEOTIDE SEQUENCE</scope>
    <source>
        <strain evidence="2">AMC_N1</strain>
    </source>
</reference>
<dbReference type="CDD" id="cd00598">
    <property type="entry name" value="GH18_chitinase-like"/>
    <property type="match status" value="1"/>
</dbReference>
<feature type="domain" description="GH18" evidence="1">
    <location>
        <begin position="1"/>
        <end position="172"/>
    </location>
</feature>
<gene>
    <name evidence="2" type="ORF">NQ318_002202</name>
</gene>
<comment type="caution">
    <text evidence="2">The sequence shown here is derived from an EMBL/GenBank/DDBJ whole genome shotgun (WGS) entry which is preliminary data.</text>
</comment>
<dbReference type="PANTHER" id="PTHR11177">
    <property type="entry name" value="CHITINASE"/>
    <property type="match status" value="1"/>
</dbReference>
<dbReference type="GO" id="GO:0005576">
    <property type="term" value="C:extracellular region"/>
    <property type="evidence" value="ECO:0007669"/>
    <property type="project" value="TreeGrafter"/>
</dbReference>
<dbReference type="InterPro" id="IPR017853">
    <property type="entry name" value="GH"/>
</dbReference>
<keyword evidence="3" id="KW-1185">Reference proteome</keyword>
<dbReference type="InterPro" id="IPR050314">
    <property type="entry name" value="Glycosyl_Hydrlase_18"/>
</dbReference>
<name>A0AAV8Z407_9CUCU</name>
<organism evidence="2 3">
    <name type="scientific">Aromia moschata</name>
    <dbReference type="NCBI Taxonomy" id="1265417"/>
    <lineage>
        <taxon>Eukaryota</taxon>
        <taxon>Metazoa</taxon>
        <taxon>Ecdysozoa</taxon>
        <taxon>Arthropoda</taxon>
        <taxon>Hexapoda</taxon>
        <taxon>Insecta</taxon>
        <taxon>Pterygota</taxon>
        <taxon>Neoptera</taxon>
        <taxon>Endopterygota</taxon>
        <taxon>Coleoptera</taxon>
        <taxon>Polyphaga</taxon>
        <taxon>Cucujiformia</taxon>
        <taxon>Chrysomeloidea</taxon>
        <taxon>Cerambycidae</taxon>
        <taxon>Cerambycinae</taxon>
        <taxon>Callichromatini</taxon>
        <taxon>Aromia</taxon>
    </lineage>
</organism>
<dbReference type="InterPro" id="IPR001223">
    <property type="entry name" value="Glyco_hydro18_cat"/>
</dbReference>
<dbReference type="Gene3D" id="3.20.20.80">
    <property type="entry name" value="Glycosidases"/>
    <property type="match status" value="1"/>
</dbReference>
<dbReference type="AlphaFoldDB" id="A0AAV8Z407"/>
<proteinExistence type="predicted"/>
<dbReference type="Pfam" id="PF00704">
    <property type="entry name" value="Glyco_hydro_18"/>
    <property type="match status" value="1"/>
</dbReference>
<dbReference type="PROSITE" id="PS51910">
    <property type="entry name" value="GH18_2"/>
    <property type="match status" value="1"/>
</dbReference>
<evidence type="ECO:0000313" key="3">
    <source>
        <dbReference type="Proteomes" id="UP001162162"/>
    </source>
</evidence>
<dbReference type="SUPFAM" id="SSF51445">
    <property type="entry name" value="(Trans)glycosidases"/>
    <property type="match status" value="1"/>
</dbReference>
<dbReference type="PANTHER" id="PTHR11177:SF317">
    <property type="entry name" value="CHITINASE 12-RELATED"/>
    <property type="match status" value="1"/>
</dbReference>
<dbReference type="GO" id="GO:0008061">
    <property type="term" value="F:chitin binding"/>
    <property type="evidence" value="ECO:0007669"/>
    <property type="project" value="TreeGrafter"/>
</dbReference>
<sequence>MRKNNIYLKVLITVYGTGYKDTDGFHVLAGNRTTRTTFVESVVAFVETYNFDGVNIHWDAPLLKDRDNHGLLIKELKEKLKPRGLLLTASVYHSPKNLGYNHVVMYNDLDWINVECYDEKSAIERGRDRNHFESCAESWLAYSFKDKLSLGVAFFGRYYVPKNPQQEVRNVS</sequence>
<dbReference type="Proteomes" id="UP001162162">
    <property type="component" value="Unassembled WGS sequence"/>
</dbReference>
<dbReference type="GO" id="GO:0006032">
    <property type="term" value="P:chitin catabolic process"/>
    <property type="evidence" value="ECO:0007669"/>
    <property type="project" value="TreeGrafter"/>
</dbReference>
<dbReference type="GO" id="GO:0005975">
    <property type="term" value="P:carbohydrate metabolic process"/>
    <property type="evidence" value="ECO:0007669"/>
    <property type="project" value="InterPro"/>
</dbReference>